<keyword evidence="2" id="KW-0479">Metal-binding</keyword>
<evidence type="ECO:0000256" key="2">
    <source>
        <dbReference type="ARBA" id="ARBA00022723"/>
    </source>
</evidence>
<keyword evidence="6" id="KW-1185">Reference proteome</keyword>
<dbReference type="InterPro" id="IPR040442">
    <property type="entry name" value="Pyrv_kinase-like_dom_sf"/>
</dbReference>
<evidence type="ECO:0000256" key="1">
    <source>
        <dbReference type="ARBA" id="ARBA00005568"/>
    </source>
</evidence>
<name>A0A8H7CPV4_9AGAR</name>
<dbReference type="PANTHER" id="PTHR30502:SF0">
    <property type="entry name" value="PHOSPHOENOLPYRUVATE CARBOXYLASE FAMILY PROTEIN"/>
    <property type="match status" value="1"/>
</dbReference>
<sequence length="225" mass="23875">MATHALLKALKANKPAFGVRLTSPGFFHALTVAQSSPELSWVMIDCEHGLTSLNSTLSESVAAIHGARSRPADSPSALVRIPATGISTSTSWQIKYALDAGARGVIVPMVSTVQQAREIASDSRFPPHGRRGFGSSYAHGNWGVSTSEYLAGANDAVSVMVQIETRESLDQVEEIAKVDGIGIKSFRHLRTILTGTVADGIFIGPFDLSISLGYPLPSPDPHPEV</sequence>
<evidence type="ECO:0000313" key="6">
    <source>
        <dbReference type="Proteomes" id="UP000620124"/>
    </source>
</evidence>
<dbReference type="GO" id="GO:0046872">
    <property type="term" value="F:metal ion binding"/>
    <property type="evidence" value="ECO:0007669"/>
    <property type="project" value="UniProtKB-KW"/>
</dbReference>
<proteinExistence type="inferred from homology"/>
<comment type="caution">
    <text evidence="5">The sequence shown here is derived from an EMBL/GenBank/DDBJ whole genome shotgun (WGS) entry which is preliminary data.</text>
</comment>
<keyword evidence="3" id="KW-0456">Lyase</keyword>
<comment type="similarity">
    <text evidence="1">Belongs to the HpcH/HpaI aldolase family.</text>
</comment>
<dbReference type="Gene3D" id="3.20.20.60">
    <property type="entry name" value="Phosphoenolpyruvate-binding domains"/>
    <property type="match status" value="1"/>
</dbReference>
<dbReference type="InterPro" id="IPR005000">
    <property type="entry name" value="Aldolase/citrate-lyase_domain"/>
</dbReference>
<dbReference type="GO" id="GO:0005737">
    <property type="term" value="C:cytoplasm"/>
    <property type="evidence" value="ECO:0007669"/>
    <property type="project" value="TreeGrafter"/>
</dbReference>
<dbReference type="SUPFAM" id="SSF51621">
    <property type="entry name" value="Phosphoenolpyruvate/pyruvate domain"/>
    <property type="match status" value="1"/>
</dbReference>
<dbReference type="EMBL" id="JACAZI010000013">
    <property type="protein sequence ID" value="KAF7345774.1"/>
    <property type="molecule type" value="Genomic_DNA"/>
</dbReference>
<dbReference type="AlphaFoldDB" id="A0A8H7CPV4"/>
<dbReference type="Pfam" id="PF03328">
    <property type="entry name" value="HpcH_HpaI"/>
    <property type="match status" value="1"/>
</dbReference>
<dbReference type="InterPro" id="IPR015813">
    <property type="entry name" value="Pyrv/PenolPyrv_kinase-like_dom"/>
</dbReference>
<gene>
    <name evidence="5" type="ORF">MVEN_01598000</name>
</gene>
<dbReference type="Proteomes" id="UP000620124">
    <property type="component" value="Unassembled WGS sequence"/>
</dbReference>
<reference evidence="5" key="1">
    <citation type="submission" date="2020-05" db="EMBL/GenBank/DDBJ databases">
        <title>Mycena genomes resolve the evolution of fungal bioluminescence.</title>
        <authorList>
            <person name="Tsai I.J."/>
        </authorList>
    </citation>
    <scope>NUCLEOTIDE SEQUENCE</scope>
    <source>
        <strain evidence="5">CCC161011</strain>
    </source>
</reference>
<dbReference type="GO" id="GO:0016832">
    <property type="term" value="F:aldehyde-lyase activity"/>
    <property type="evidence" value="ECO:0007669"/>
    <property type="project" value="TreeGrafter"/>
</dbReference>
<organism evidence="5 6">
    <name type="scientific">Mycena venus</name>
    <dbReference type="NCBI Taxonomy" id="2733690"/>
    <lineage>
        <taxon>Eukaryota</taxon>
        <taxon>Fungi</taxon>
        <taxon>Dikarya</taxon>
        <taxon>Basidiomycota</taxon>
        <taxon>Agaricomycotina</taxon>
        <taxon>Agaricomycetes</taxon>
        <taxon>Agaricomycetidae</taxon>
        <taxon>Agaricales</taxon>
        <taxon>Marasmiineae</taxon>
        <taxon>Mycenaceae</taxon>
        <taxon>Mycena</taxon>
    </lineage>
</organism>
<dbReference type="OrthoDB" id="1621678at2759"/>
<evidence type="ECO:0000313" key="5">
    <source>
        <dbReference type="EMBL" id="KAF7345774.1"/>
    </source>
</evidence>
<dbReference type="PANTHER" id="PTHR30502">
    <property type="entry name" value="2-KETO-3-DEOXY-L-RHAMNONATE ALDOLASE"/>
    <property type="match status" value="1"/>
</dbReference>
<accession>A0A8H7CPV4</accession>
<protein>
    <submittedName>
        <fullName evidence="5">4-hydroxy-2-oxo-heptane-1,7-dioate aldolase</fullName>
    </submittedName>
</protein>
<feature type="domain" description="HpcH/HpaI aldolase/citrate lyase" evidence="4">
    <location>
        <begin position="38"/>
        <end position="215"/>
    </location>
</feature>
<evidence type="ECO:0000259" key="4">
    <source>
        <dbReference type="Pfam" id="PF03328"/>
    </source>
</evidence>
<evidence type="ECO:0000256" key="3">
    <source>
        <dbReference type="ARBA" id="ARBA00023239"/>
    </source>
</evidence>
<dbReference type="InterPro" id="IPR050251">
    <property type="entry name" value="HpcH-HpaI_aldolase"/>
</dbReference>